<name>A0AAV9A1A3_ACOGR</name>
<evidence type="ECO:0000256" key="1">
    <source>
        <dbReference type="SAM" id="MobiDB-lite"/>
    </source>
</evidence>
<comment type="caution">
    <text evidence="2">The sequence shown here is derived from an EMBL/GenBank/DDBJ whole genome shotgun (WGS) entry which is preliminary data.</text>
</comment>
<keyword evidence="3" id="KW-1185">Reference proteome</keyword>
<reference evidence="2" key="1">
    <citation type="journal article" date="2023" name="Nat. Commun.">
        <title>Diploid and tetraploid genomes of Acorus and the evolution of monocots.</title>
        <authorList>
            <person name="Ma L."/>
            <person name="Liu K.W."/>
            <person name="Li Z."/>
            <person name="Hsiao Y.Y."/>
            <person name="Qi Y."/>
            <person name="Fu T."/>
            <person name="Tang G.D."/>
            <person name="Zhang D."/>
            <person name="Sun W.H."/>
            <person name="Liu D.K."/>
            <person name="Li Y."/>
            <person name="Chen G.Z."/>
            <person name="Liu X.D."/>
            <person name="Liao X.Y."/>
            <person name="Jiang Y.T."/>
            <person name="Yu X."/>
            <person name="Hao Y."/>
            <person name="Huang J."/>
            <person name="Zhao X.W."/>
            <person name="Ke S."/>
            <person name="Chen Y.Y."/>
            <person name="Wu W.L."/>
            <person name="Hsu J.L."/>
            <person name="Lin Y.F."/>
            <person name="Huang M.D."/>
            <person name="Li C.Y."/>
            <person name="Huang L."/>
            <person name="Wang Z.W."/>
            <person name="Zhao X."/>
            <person name="Zhong W.Y."/>
            <person name="Peng D.H."/>
            <person name="Ahmad S."/>
            <person name="Lan S."/>
            <person name="Zhang J.S."/>
            <person name="Tsai W.C."/>
            <person name="Van de Peer Y."/>
            <person name="Liu Z.J."/>
        </authorList>
    </citation>
    <scope>NUCLEOTIDE SEQUENCE</scope>
    <source>
        <strain evidence="2">SCP</strain>
    </source>
</reference>
<organism evidence="2 3">
    <name type="scientific">Acorus gramineus</name>
    <name type="common">Dwarf sweet flag</name>
    <dbReference type="NCBI Taxonomy" id="55184"/>
    <lineage>
        <taxon>Eukaryota</taxon>
        <taxon>Viridiplantae</taxon>
        <taxon>Streptophyta</taxon>
        <taxon>Embryophyta</taxon>
        <taxon>Tracheophyta</taxon>
        <taxon>Spermatophyta</taxon>
        <taxon>Magnoliopsida</taxon>
        <taxon>Liliopsida</taxon>
        <taxon>Acoraceae</taxon>
        <taxon>Acorus</taxon>
    </lineage>
</organism>
<sequence length="173" mass="19404">MVSLSLPFRIKTPHKSILLQPIQQSQKSLMERRDNLTICQRLIKFFVDGGLKRITLGRPQQQKAMEGHEEDLGEVENVNVDSHVTVVIVDAAIPSKGKAIIKRKVQDVRDVSTVGEKNVTLKSSSDVHQARDRDAGLKAPEPHLDINERSHKFIEHKKALLRKGSGIHTTTKP</sequence>
<dbReference type="Proteomes" id="UP001179952">
    <property type="component" value="Unassembled WGS sequence"/>
</dbReference>
<feature type="region of interest" description="Disordered" evidence="1">
    <location>
        <begin position="123"/>
        <end position="143"/>
    </location>
</feature>
<reference evidence="2" key="2">
    <citation type="submission" date="2023-06" db="EMBL/GenBank/DDBJ databases">
        <authorList>
            <person name="Ma L."/>
            <person name="Liu K.-W."/>
            <person name="Li Z."/>
            <person name="Hsiao Y.-Y."/>
            <person name="Qi Y."/>
            <person name="Fu T."/>
            <person name="Tang G."/>
            <person name="Zhang D."/>
            <person name="Sun W.-H."/>
            <person name="Liu D.-K."/>
            <person name="Li Y."/>
            <person name="Chen G.-Z."/>
            <person name="Liu X.-D."/>
            <person name="Liao X.-Y."/>
            <person name="Jiang Y.-T."/>
            <person name="Yu X."/>
            <person name="Hao Y."/>
            <person name="Huang J."/>
            <person name="Zhao X.-W."/>
            <person name="Ke S."/>
            <person name="Chen Y.-Y."/>
            <person name="Wu W.-L."/>
            <person name="Hsu J.-L."/>
            <person name="Lin Y.-F."/>
            <person name="Huang M.-D."/>
            <person name="Li C.-Y."/>
            <person name="Huang L."/>
            <person name="Wang Z.-W."/>
            <person name="Zhao X."/>
            <person name="Zhong W.-Y."/>
            <person name="Peng D.-H."/>
            <person name="Ahmad S."/>
            <person name="Lan S."/>
            <person name="Zhang J.-S."/>
            <person name="Tsai W.-C."/>
            <person name="Van De Peer Y."/>
            <person name="Liu Z.-J."/>
        </authorList>
    </citation>
    <scope>NUCLEOTIDE SEQUENCE</scope>
    <source>
        <strain evidence="2">SCP</strain>
        <tissue evidence="2">Leaves</tissue>
    </source>
</reference>
<feature type="compositionally biased region" description="Basic and acidic residues" evidence="1">
    <location>
        <begin position="128"/>
        <end position="143"/>
    </location>
</feature>
<protein>
    <submittedName>
        <fullName evidence="2">Uncharacterized protein</fullName>
    </submittedName>
</protein>
<gene>
    <name evidence="2" type="ORF">QJS04_geneDACA010418</name>
</gene>
<dbReference type="EMBL" id="JAUJYN010000020">
    <property type="protein sequence ID" value="KAK1258293.1"/>
    <property type="molecule type" value="Genomic_DNA"/>
</dbReference>
<accession>A0AAV9A1A3</accession>
<evidence type="ECO:0000313" key="2">
    <source>
        <dbReference type="EMBL" id="KAK1258293.1"/>
    </source>
</evidence>
<evidence type="ECO:0000313" key="3">
    <source>
        <dbReference type="Proteomes" id="UP001179952"/>
    </source>
</evidence>
<dbReference type="AlphaFoldDB" id="A0AAV9A1A3"/>
<proteinExistence type="predicted"/>